<dbReference type="GO" id="GO:0006351">
    <property type="term" value="P:DNA-templated transcription"/>
    <property type="evidence" value="ECO:0007669"/>
    <property type="project" value="InterPro"/>
</dbReference>
<feature type="region of interest" description="Disordered" evidence="7">
    <location>
        <begin position="105"/>
        <end position="151"/>
    </location>
</feature>
<comment type="caution">
    <text evidence="9">The sequence shown here is derived from an EMBL/GenBank/DDBJ whole genome shotgun (WGS) entry which is preliminary data.</text>
</comment>
<dbReference type="GO" id="GO:0005634">
    <property type="term" value="C:nucleus"/>
    <property type="evidence" value="ECO:0007669"/>
    <property type="project" value="UniProtKB-SubCell"/>
</dbReference>
<evidence type="ECO:0000259" key="8">
    <source>
        <dbReference type="PROSITE" id="PS50048"/>
    </source>
</evidence>
<evidence type="ECO:0000256" key="6">
    <source>
        <dbReference type="ARBA" id="ARBA00023242"/>
    </source>
</evidence>
<proteinExistence type="predicted"/>
<evidence type="ECO:0000256" key="5">
    <source>
        <dbReference type="ARBA" id="ARBA00023163"/>
    </source>
</evidence>
<sequence length="658" mass="72968">MSSDSPIEEMHTRAAKRTRLSRACDRCRQRKIRCDEQQPRCGPCRVAQYDDCVTTHPKKTGLAPPERRRAGQQQKSEVSTYGDVSTLTARIDRMESMLERLISGMGSSAQASNGSHRPEMGKPLAAVGSGGGASPPALALEDSVQPGEEVDQLWDHDRESDEAEWPRMVNDESSVMGFTRTTKEFEEVTMDLSFPRDGQRTSDSIAAMGPPNPASLTWPTAPIMHDLLHLYLTYHHQFFPITPRTVLLSLSSTHKDQHSYAEVMQLSIALAIGASRSSSPELESRLFDQAWSMIGGIIAQPSLSGIRALTMTIILLLSRQKPGLAWSLAGTAIRMAQGCGLHKQASKVKDTFLWWVLYCLDRCLAFVCGRPFAFIEQSLDIPSLPNTDTWSSFVKLANILSALRTEVFETNLLGRSNTGEAINLIAKFDAELRQWTMIVEGAGRSGGGLLKSPSVRGGPEILMVLAYHHATIMLHSVGLFISDTSSRMSALGFGRIPCVESARAILRILDNLLQIPLERRPPISLAYPLTGTYIIALRLLTSPIDPSTFDDFQMLKRGCEACQQEYGRYGYTDYVKQFPLIVNLVSRRLLQSDQLSNTSTALPDMNGSQRQAQLNTNWMPSLTSDNALGFEPDDNLWQMFTQQASSVLPWSFDMEQTD</sequence>
<organism evidence="9 10">
    <name type="scientific">Phialemonium atrogriseum</name>
    <dbReference type="NCBI Taxonomy" id="1093897"/>
    <lineage>
        <taxon>Eukaryota</taxon>
        <taxon>Fungi</taxon>
        <taxon>Dikarya</taxon>
        <taxon>Ascomycota</taxon>
        <taxon>Pezizomycotina</taxon>
        <taxon>Sordariomycetes</taxon>
        <taxon>Sordariomycetidae</taxon>
        <taxon>Cephalothecales</taxon>
        <taxon>Cephalothecaceae</taxon>
        <taxon>Phialemonium</taxon>
    </lineage>
</organism>
<dbReference type="AlphaFoldDB" id="A0AAJ0BVB4"/>
<accession>A0AAJ0BVB4</accession>
<comment type="subcellular location">
    <subcellularLocation>
        <location evidence="1">Nucleus</location>
    </subcellularLocation>
</comment>
<dbReference type="CDD" id="cd00067">
    <property type="entry name" value="GAL4"/>
    <property type="match status" value="1"/>
</dbReference>
<feature type="compositionally biased region" description="Polar residues" evidence="7">
    <location>
        <begin position="105"/>
        <end position="115"/>
    </location>
</feature>
<keyword evidence="3" id="KW-0805">Transcription regulation</keyword>
<dbReference type="InterPro" id="IPR036864">
    <property type="entry name" value="Zn2-C6_fun-type_DNA-bd_sf"/>
</dbReference>
<evidence type="ECO:0000256" key="1">
    <source>
        <dbReference type="ARBA" id="ARBA00004123"/>
    </source>
</evidence>
<evidence type="ECO:0000313" key="10">
    <source>
        <dbReference type="Proteomes" id="UP001244011"/>
    </source>
</evidence>
<dbReference type="PROSITE" id="PS00463">
    <property type="entry name" value="ZN2_CY6_FUNGAL_1"/>
    <property type="match status" value="1"/>
</dbReference>
<evidence type="ECO:0000256" key="4">
    <source>
        <dbReference type="ARBA" id="ARBA00023125"/>
    </source>
</evidence>
<feature type="compositionally biased region" description="Polar residues" evidence="7">
    <location>
        <begin position="71"/>
        <end position="83"/>
    </location>
</feature>
<evidence type="ECO:0000256" key="3">
    <source>
        <dbReference type="ARBA" id="ARBA00023015"/>
    </source>
</evidence>
<dbReference type="GeneID" id="85311736"/>
<gene>
    <name evidence="9" type="ORF">QBC33DRAFT_545284</name>
</gene>
<dbReference type="GO" id="GO:0008270">
    <property type="term" value="F:zinc ion binding"/>
    <property type="evidence" value="ECO:0007669"/>
    <property type="project" value="InterPro"/>
</dbReference>
<dbReference type="SUPFAM" id="SSF57701">
    <property type="entry name" value="Zn2/Cys6 DNA-binding domain"/>
    <property type="match status" value="1"/>
</dbReference>
<dbReference type="PROSITE" id="PS50048">
    <property type="entry name" value="ZN2_CY6_FUNGAL_2"/>
    <property type="match status" value="1"/>
</dbReference>
<keyword evidence="2" id="KW-0479">Metal-binding</keyword>
<dbReference type="RefSeq" id="XP_060281139.1">
    <property type="nucleotide sequence ID" value="XM_060428549.1"/>
</dbReference>
<feature type="region of interest" description="Disordered" evidence="7">
    <location>
        <begin position="53"/>
        <end position="83"/>
    </location>
</feature>
<feature type="domain" description="Zn(2)-C6 fungal-type" evidence="8">
    <location>
        <begin position="23"/>
        <end position="54"/>
    </location>
</feature>
<reference evidence="9" key="1">
    <citation type="submission" date="2023-06" db="EMBL/GenBank/DDBJ databases">
        <title>Genome-scale phylogeny and comparative genomics of the fungal order Sordariales.</title>
        <authorList>
            <consortium name="Lawrence Berkeley National Laboratory"/>
            <person name="Hensen N."/>
            <person name="Bonometti L."/>
            <person name="Westerberg I."/>
            <person name="Brannstrom I.O."/>
            <person name="Guillou S."/>
            <person name="Cros-Aarteil S."/>
            <person name="Calhoun S."/>
            <person name="Haridas S."/>
            <person name="Kuo A."/>
            <person name="Mondo S."/>
            <person name="Pangilinan J."/>
            <person name="Riley R."/>
            <person name="Labutti K."/>
            <person name="Andreopoulos B."/>
            <person name="Lipzen A."/>
            <person name="Chen C."/>
            <person name="Yanf M."/>
            <person name="Daum C."/>
            <person name="Ng V."/>
            <person name="Clum A."/>
            <person name="Steindorff A."/>
            <person name="Ohm R."/>
            <person name="Martin F."/>
            <person name="Silar P."/>
            <person name="Natvig D."/>
            <person name="Lalanne C."/>
            <person name="Gautier V."/>
            <person name="Ament-Velasquez S.L."/>
            <person name="Kruys A."/>
            <person name="Hutchinson M.I."/>
            <person name="Powell A.J."/>
            <person name="Barry K."/>
            <person name="Miller A.N."/>
            <person name="Grigoriev I.V."/>
            <person name="Debuchy R."/>
            <person name="Gladieux P."/>
            <person name="Thoren M.H."/>
            <person name="Johannesson H."/>
        </authorList>
    </citation>
    <scope>NUCLEOTIDE SEQUENCE</scope>
    <source>
        <strain evidence="9">8032-3</strain>
    </source>
</reference>
<keyword evidence="5" id="KW-0804">Transcription</keyword>
<evidence type="ECO:0000256" key="2">
    <source>
        <dbReference type="ARBA" id="ARBA00022723"/>
    </source>
</evidence>
<dbReference type="EMBL" id="MU839017">
    <property type="protein sequence ID" value="KAK1764926.1"/>
    <property type="molecule type" value="Genomic_DNA"/>
</dbReference>
<keyword evidence="4" id="KW-0238">DNA-binding</keyword>
<dbReference type="CDD" id="cd12148">
    <property type="entry name" value="fungal_TF_MHR"/>
    <property type="match status" value="1"/>
</dbReference>
<dbReference type="Pfam" id="PF04082">
    <property type="entry name" value="Fungal_trans"/>
    <property type="match status" value="1"/>
</dbReference>
<evidence type="ECO:0000313" key="9">
    <source>
        <dbReference type="EMBL" id="KAK1764926.1"/>
    </source>
</evidence>
<dbReference type="PANTHER" id="PTHR46910:SF37">
    <property type="entry name" value="ZN(II)2CYS6 TRANSCRIPTION FACTOR (EUROFUNG)"/>
    <property type="match status" value="1"/>
</dbReference>
<dbReference type="PANTHER" id="PTHR46910">
    <property type="entry name" value="TRANSCRIPTION FACTOR PDR1"/>
    <property type="match status" value="1"/>
</dbReference>
<feature type="region of interest" description="Disordered" evidence="7">
    <location>
        <begin position="1"/>
        <end position="21"/>
    </location>
</feature>
<name>A0AAJ0BVB4_9PEZI</name>
<dbReference type="InterPro" id="IPR001138">
    <property type="entry name" value="Zn2Cys6_DnaBD"/>
</dbReference>
<dbReference type="Gene3D" id="4.10.240.10">
    <property type="entry name" value="Zn(2)-C6 fungal-type DNA-binding domain"/>
    <property type="match status" value="1"/>
</dbReference>
<dbReference type="SMART" id="SM00066">
    <property type="entry name" value="GAL4"/>
    <property type="match status" value="1"/>
</dbReference>
<keyword evidence="6" id="KW-0539">Nucleus</keyword>
<dbReference type="Proteomes" id="UP001244011">
    <property type="component" value="Unassembled WGS sequence"/>
</dbReference>
<dbReference type="Pfam" id="PF00172">
    <property type="entry name" value="Zn_clus"/>
    <property type="match status" value="1"/>
</dbReference>
<dbReference type="InterPro" id="IPR007219">
    <property type="entry name" value="XnlR_reg_dom"/>
</dbReference>
<dbReference type="SMART" id="SM00906">
    <property type="entry name" value="Fungal_trans"/>
    <property type="match status" value="1"/>
</dbReference>
<dbReference type="GO" id="GO:0000981">
    <property type="term" value="F:DNA-binding transcription factor activity, RNA polymerase II-specific"/>
    <property type="evidence" value="ECO:0007669"/>
    <property type="project" value="InterPro"/>
</dbReference>
<evidence type="ECO:0000256" key="7">
    <source>
        <dbReference type="SAM" id="MobiDB-lite"/>
    </source>
</evidence>
<protein>
    <recommendedName>
        <fullName evidence="8">Zn(2)-C6 fungal-type domain-containing protein</fullName>
    </recommendedName>
</protein>
<keyword evidence="10" id="KW-1185">Reference proteome</keyword>
<dbReference type="GO" id="GO:0003677">
    <property type="term" value="F:DNA binding"/>
    <property type="evidence" value="ECO:0007669"/>
    <property type="project" value="UniProtKB-KW"/>
</dbReference>
<dbReference type="InterPro" id="IPR050987">
    <property type="entry name" value="AtrR-like"/>
</dbReference>